<evidence type="ECO:0000256" key="6">
    <source>
        <dbReference type="ARBA" id="ARBA00023295"/>
    </source>
</evidence>
<keyword evidence="11" id="KW-1185">Reference proteome</keyword>
<dbReference type="EC" id="3.2.1.-" evidence="9"/>
<evidence type="ECO:0000256" key="4">
    <source>
        <dbReference type="ARBA" id="ARBA00022801"/>
    </source>
</evidence>
<keyword evidence="7 9" id="KW-0119">Carbohydrate metabolism</keyword>
<reference evidence="10 11" key="1">
    <citation type="submission" date="2023-12" db="EMBL/GenBank/DDBJ databases">
        <title>Genome sequencing and assembly of bacterial species from a model synthetic community.</title>
        <authorList>
            <person name="Hogle S.L."/>
        </authorList>
    </citation>
    <scope>NUCLEOTIDE SEQUENCE [LARGE SCALE GENOMIC DNA]</scope>
    <source>
        <strain evidence="10 11">HAMBI 2494</strain>
    </source>
</reference>
<evidence type="ECO:0000256" key="9">
    <source>
        <dbReference type="RuleBase" id="RU361167"/>
    </source>
</evidence>
<proteinExistence type="inferred from homology"/>
<keyword evidence="7 9" id="KW-0624">Polysaccharide degradation</keyword>
<evidence type="ECO:0000256" key="5">
    <source>
        <dbReference type="ARBA" id="ARBA00023001"/>
    </source>
</evidence>
<evidence type="ECO:0000313" key="10">
    <source>
        <dbReference type="EMBL" id="WQD81129.1"/>
    </source>
</evidence>
<keyword evidence="5" id="KW-0136">Cellulose degradation</keyword>
<dbReference type="PROSITE" id="PS00812">
    <property type="entry name" value="GLYCOSYL_HYDROL_F8"/>
    <property type="match status" value="1"/>
</dbReference>
<dbReference type="NCBIfam" id="NF008305">
    <property type="entry name" value="PRK11097.1"/>
    <property type="match status" value="1"/>
</dbReference>
<dbReference type="InterPro" id="IPR012341">
    <property type="entry name" value="6hp_glycosidase-like_sf"/>
</dbReference>
<keyword evidence="6 9" id="KW-0326">Glycosidase</keyword>
<feature type="active site" description="Nucleophile" evidence="8">
    <location>
        <position position="107"/>
    </location>
</feature>
<dbReference type="Proteomes" id="UP001325479">
    <property type="component" value="Chromosome"/>
</dbReference>
<comment type="catalytic activity">
    <reaction evidence="1">
        <text>Endohydrolysis of (1-&gt;4)-beta-D-glucosidic linkages in cellulose, lichenin and cereal beta-D-glucans.</text>
        <dbReference type="EC" id="3.2.1.4"/>
    </reaction>
</comment>
<dbReference type="EMBL" id="CP139965">
    <property type="protein sequence ID" value="WQD81129.1"/>
    <property type="molecule type" value="Genomic_DNA"/>
</dbReference>
<sequence length="367" mass="39623">MLPRAAWAASPADATWPDWKAFVDSQIQTDGRVIDFTTPEQQSTSEGQSYALFFALVANDRATFDTVLGWTANNLCEGKLDARLPAWQWGRKADGSYGVLDANSASDADAWIAYALLEAGRLWRERRYAESGRALLPQIAQREVADLPGLGPMLLPGEHGFTPAEGTWRLNPSYLPLPLLRRFAIEDPAGPWERIADNTVRMIAAASPHGFVPDWLAWRAGQGFIVDPAKGDVGSYDAIRVYLWAGMTSPRDPLAAPLLDALAGMRSAVSNGNAGPPERVATAEGTLVGSGPVGFSAALLPYLRASGDLTALDAQRARIASMLDAARAAKTAVPYYDRVLLLFGEGWADGRYRFDENGQLVLSAGFV</sequence>
<gene>
    <name evidence="10" type="primary">bcsZ</name>
    <name evidence="10" type="ORF">U0042_22905</name>
</gene>
<evidence type="ECO:0000256" key="1">
    <source>
        <dbReference type="ARBA" id="ARBA00000966"/>
    </source>
</evidence>
<organism evidence="10 11">
    <name type="scientific">Paraburkholderia kururiensis</name>
    <dbReference type="NCBI Taxonomy" id="984307"/>
    <lineage>
        <taxon>Bacteria</taxon>
        <taxon>Pseudomonadati</taxon>
        <taxon>Pseudomonadota</taxon>
        <taxon>Betaproteobacteria</taxon>
        <taxon>Burkholderiales</taxon>
        <taxon>Burkholderiaceae</taxon>
        <taxon>Paraburkholderia</taxon>
    </lineage>
</organism>
<dbReference type="Pfam" id="PF01270">
    <property type="entry name" value="Glyco_hydro_8"/>
    <property type="match status" value="1"/>
</dbReference>
<dbReference type="SUPFAM" id="SSF48208">
    <property type="entry name" value="Six-hairpin glycosidases"/>
    <property type="match status" value="1"/>
</dbReference>
<dbReference type="InterPro" id="IPR019834">
    <property type="entry name" value="Glyco_hydro_8_CS"/>
</dbReference>
<evidence type="ECO:0000256" key="8">
    <source>
        <dbReference type="PROSITE-ProRule" id="PRU10058"/>
    </source>
</evidence>
<keyword evidence="4 9" id="KW-0378">Hydrolase</keyword>
<dbReference type="PRINTS" id="PR00735">
    <property type="entry name" value="GLHYDRLASE8"/>
</dbReference>
<evidence type="ECO:0000256" key="7">
    <source>
        <dbReference type="ARBA" id="ARBA00023326"/>
    </source>
</evidence>
<dbReference type="InterPro" id="IPR008928">
    <property type="entry name" value="6-hairpin_glycosidase_sf"/>
</dbReference>
<keyword evidence="3" id="KW-0732">Signal</keyword>
<dbReference type="GO" id="GO:0008810">
    <property type="term" value="F:cellulase activity"/>
    <property type="evidence" value="ECO:0007669"/>
    <property type="project" value="UniProtKB-EC"/>
</dbReference>
<dbReference type="RefSeq" id="WP_114809478.1">
    <property type="nucleotide sequence ID" value="NZ_CP139965.1"/>
</dbReference>
<evidence type="ECO:0000256" key="3">
    <source>
        <dbReference type="ARBA" id="ARBA00022729"/>
    </source>
</evidence>
<evidence type="ECO:0000256" key="2">
    <source>
        <dbReference type="ARBA" id="ARBA00009209"/>
    </source>
</evidence>
<comment type="similarity">
    <text evidence="2 9">Belongs to the glycosyl hydrolase 8 (cellulase D) family.</text>
</comment>
<name>A0ABZ0WUR2_9BURK</name>
<protein>
    <recommendedName>
        <fullName evidence="9">Glucanase</fullName>
        <ecNumber evidence="9">3.2.1.-</ecNumber>
    </recommendedName>
</protein>
<dbReference type="Gene3D" id="1.50.10.10">
    <property type="match status" value="1"/>
</dbReference>
<evidence type="ECO:0000313" key="11">
    <source>
        <dbReference type="Proteomes" id="UP001325479"/>
    </source>
</evidence>
<dbReference type="InterPro" id="IPR002037">
    <property type="entry name" value="Glyco_hydro_8"/>
</dbReference>
<accession>A0ABZ0WUR2</accession>